<keyword evidence="3 4" id="KW-0067">ATP-binding</keyword>
<evidence type="ECO:0000256" key="1">
    <source>
        <dbReference type="ARBA" id="ARBA00007448"/>
    </source>
</evidence>
<dbReference type="InterPro" id="IPR003959">
    <property type="entry name" value="ATPase_AAA_core"/>
</dbReference>
<keyword evidence="2 4" id="KW-0547">Nucleotide-binding</keyword>
<feature type="domain" description="AAA+ ATPase" evidence="6">
    <location>
        <begin position="335"/>
        <end position="463"/>
    </location>
</feature>
<dbReference type="SMART" id="SM00382">
    <property type="entry name" value="AAA"/>
    <property type="match status" value="1"/>
</dbReference>
<dbReference type="InterPro" id="IPR050747">
    <property type="entry name" value="Mitochondrial_chaperone_BCS1"/>
</dbReference>
<comment type="similarity">
    <text evidence="1">Belongs to the AAA ATPase family. BCS1 subfamily.</text>
</comment>
<reference evidence="7 8" key="1">
    <citation type="journal article" date="2018" name="Mol. Biol. Evol.">
        <title>Analysis of the draft genome of the red seaweed Gracilariopsis chorda provides insights into genome size evolution in Rhodophyta.</title>
        <authorList>
            <person name="Lee J."/>
            <person name="Yang E.C."/>
            <person name="Graf L."/>
            <person name="Yang J.H."/>
            <person name="Qiu H."/>
            <person name="Zel Zion U."/>
            <person name="Chan C.X."/>
            <person name="Stephens T.G."/>
            <person name="Weber A.P.M."/>
            <person name="Boo G.H."/>
            <person name="Boo S.M."/>
            <person name="Kim K.M."/>
            <person name="Shin Y."/>
            <person name="Jung M."/>
            <person name="Lee S.J."/>
            <person name="Yim H.S."/>
            <person name="Lee J.H."/>
            <person name="Bhattacharya D."/>
            <person name="Yoon H.S."/>
        </authorList>
    </citation>
    <scope>NUCLEOTIDE SEQUENCE [LARGE SCALE GENOMIC DNA]</scope>
    <source>
        <strain evidence="7 8">SKKU-2015</strain>
        <tissue evidence="7">Whole body</tissue>
    </source>
</reference>
<dbReference type="InterPro" id="IPR027417">
    <property type="entry name" value="P-loop_NTPase"/>
</dbReference>
<evidence type="ECO:0000256" key="2">
    <source>
        <dbReference type="ARBA" id="ARBA00022741"/>
    </source>
</evidence>
<dbReference type="GO" id="GO:0005524">
    <property type="term" value="F:ATP binding"/>
    <property type="evidence" value="ECO:0007669"/>
    <property type="project" value="UniProtKB-KW"/>
</dbReference>
<evidence type="ECO:0000256" key="4">
    <source>
        <dbReference type="RuleBase" id="RU003651"/>
    </source>
</evidence>
<dbReference type="STRING" id="448386.A0A2V3IN40"/>
<gene>
    <name evidence="7" type="ORF">BWQ96_06770</name>
</gene>
<feature type="compositionally biased region" description="Acidic residues" evidence="5">
    <location>
        <begin position="150"/>
        <end position="166"/>
    </location>
</feature>
<dbReference type="Pfam" id="PF25426">
    <property type="entry name" value="AAA_lid_BCS1"/>
    <property type="match status" value="1"/>
</dbReference>
<dbReference type="AlphaFoldDB" id="A0A2V3IN40"/>
<dbReference type="Pfam" id="PF00004">
    <property type="entry name" value="AAA"/>
    <property type="match status" value="1"/>
</dbReference>
<protein>
    <submittedName>
        <fullName evidence="7">Putative mitochondrial chaperone BCS1-B</fullName>
    </submittedName>
</protein>
<dbReference type="InterPro" id="IPR003593">
    <property type="entry name" value="AAA+_ATPase"/>
</dbReference>
<dbReference type="InterPro" id="IPR003960">
    <property type="entry name" value="ATPase_AAA_CS"/>
</dbReference>
<dbReference type="OrthoDB" id="4515at2759"/>
<comment type="caution">
    <text evidence="7">The sequence shown here is derived from an EMBL/GenBank/DDBJ whole genome shotgun (WGS) entry which is preliminary data.</text>
</comment>
<keyword evidence="8" id="KW-1185">Reference proteome</keyword>
<dbReference type="PROSITE" id="PS00674">
    <property type="entry name" value="AAA"/>
    <property type="match status" value="1"/>
</dbReference>
<accession>A0A2V3IN40</accession>
<evidence type="ECO:0000256" key="5">
    <source>
        <dbReference type="SAM" id="MobiDB-lite"/>
    </source>
</evidence>
<dbReference type="GO" id="GO:0016887">
    <property type="term" value="F:ATP hydrolysis activity"/>
    <property type="evidence" value="ECO:0007669"/>
    <property type="project" value="InterPro"/>
</dbReference>
<name>A0A2V3IN40_9FLOR</name>
<feature type="compositionally biased region" description="Low complexity" evidence="5">
    <location>
        <begin position="167"/>
        <end position="177"/>
    </location>
</feature>
<dbReference type="EMBL" id="NBIV01000124">
    <property type="protein sequence ID" value="PXF43477.1"/>
    <property type="molecule type" value="Genomic_DNA"/>
</dbReference>
<proteinExistence type="inferred from homology"/>
<evidence type="ECO:0000313" key="7">
    <source>
        <dbReference type="EMBL" id="PXF43477.1"/>
    </source>
</evidence>
<dbReference type="InterPro" id="IPR057495">
    <property type="entry name" value="AAA_lid_BCS1"/>
</dbReference>
<dbReference type="PANTHER" id="PTHR23070">
    <property type="entry name" value="BCS1 AAA-TYPE ATPASE"/>
    <property type="match status" value="1"/>
</dbReference>
<feature type="region of interest" description="Disordered" evidence="5">
    <location>
        <begin position="144"/>
        <end position="177"/>
    </location>
</feature>
<evidence type="ECO:0000259" key="6">
    <source>
        <dbReference type="SMART" id="SM00382"/>
    </source>
</evidence>
<dbReference type="SUPFAM" id="SSF52540">
    <property type="entry name" value="P-loop containing nucleoside triphosphate hydrolases"/>
    <property type="match status" value="1"/>
</dbReference>
<dbReference type="Proteomes" id="UP000247409">
    <property type="component" value="Unassembled WGS sequence"/>
</dbReference>
<dbReference type="Gene3D" id="3.40.50.300">
    <property type="entry name" value="P-loop containing nucleotide triphosphate hydrolases"/>
    <property type="match status" value="1"/>
</dbReference>
<organism evidence="7 8">
    <name type="scientific">Gracilariopsis chorda</name>
    <dbReference type="NCBI Taxonomy" id="448386"/>
    <lineage>
        <taxon>Eukaryota</taxon>
        <taxon>Rhodophyta</taxon>
        <taxon>Florideophyceae</taxon>
        <taxon>Rhodymeniophycidae</taxon>
        <taxon>Gracilariales</taxon>
        <taxon>Gracilariaceae</taxon>
        <taxon>Gracilariopsis</taxon>
    </lineage>
</organism>
<evidence type="ECO:0000256" key="3">
    <source>
        <dbReference type="ARBA" id="ARBA00022840"/>
    </source>
</evidence>
<sequence length="543" mass="60830">MPNTPNANTPALAVQNPAKPVLDPKHTIHLPKSAHSSDTTPLLTVSVDRDHLFPPQIAVEHALPPVPALIEVPNGSCSLYVALLRYAAEFAVDLDQHITPQEHFPHVAVSESSRVERRCDNVPVPLRDGKGRLSSLWNCPDDRYTPADMSDSDSDSDSEPDTDADSDATSSDPSSLDDLFHLSSRALKKKQDPPVRRYQLGLGFAKLYLRDKLVILHHWAFGMPLTDSFSSHLYRAVIVAAEHSDTLKEFCAVALKWRTERDQANHRAKPGKFSLFRFRTSGHGSGDWSNQGFKKARPPKSVILQHGQMDTIICDIKDFLSRDTKGWYQTHGLPHRRSYLFYGPPGVGKTSTIRVIAGMFRLNACFLSLTAADFSNQALHDALTSLPRCALLVLEDVDVLFNEDRKSETSSSLTFSGMLNALDGLISIDGIITIFTTNHIEKLDPALIRAGRVDRRFEFVHPNTDQMCALFKSFYNSASDELAKSFAKTVFDRPEEEARSIATLQQHFIYTRKKSAEECVELIPRFFKEFYPKGAQVKSFIYM</sequence>
<evidence type="ECO:0000313" key="8">
    <source>
        <dbReference type="Proteomes" id="UP000247409"/>
    </source>
</evidence>